<keyword evidence="4" id="KW-1185">Reference proteome</keyword>
<comment type="caution">
    <text evidence="3">The sequence shown here is derived from an EMBL/GenBank/DDBJ whole genome shotgun (WGS) entry which is preliminary data.</text>
</comment>
<accession>A0AAD5WQX8</accession>
<organism evidence="3 4">
    <name type="scientific">Zalerion maritima</name>
    <dbReference type="NCBI Taxonomy" id="339359"/>
    <lineage>
        <taxon>Eukaryota</taxon>
        <taxon>Fungi</taxon>
        <taxon>Dikarya</taxon>
        <taxon>Ascomycota</taxon>
        <taxon>Pezizomycotina</taxon>
        <taxon>Sordariomycetes</taxon>
        <taxon>Lulworthiomycetidae</taxon>
        <taxon>Lulworthiales</taxon>
        <taxon>Lulworthiaceae</taxon>
        <taxon>Zalerion</taxon>
    </lineage>
</organism>
<dbReference type="Proteomes" id="UP001201980">
    <property type="component" value="Unassembled WGS sequence"/>
</dbReference>
<sequence length="489" mass="52971">MATHSSQTPPERPAYPDSEGLQFIPPSESPSRQDIEGLQVAPSDGLEAVVPDSDAHKEAVPGGLVAEKELHQQPQQQPQKRIWGIKRPWFFALLGLAVVLVVVAVVVGAVLGTRSSSSPSTDSNDDTNDDDGDNDSSTIDYASIRLAAANWTSPSDSSDARTFLFYHDGTSIYAYVRSTSTSATSTDGQGWEVTPVLESLTASSGGSSSSANDDPGTPYGNALTIAIKRSDPLNMSLSYIADGGGSIATLSYNSNDATWDDMSFPELQASTTTTSNNNFSISGDTSLASVYYDCDDEDLCAGGLEIVWQRADDLELLFFNESNPGEGAVAQVESDNVTLSEGSGLSLLLRDVSNGRLRLYGDRDGEISEFWFEDRRWTHNRELDGINGKPGGQVAAIVYYGILVNRLDPQGTVATFWRVPDDIRGDDTWKRVENGFSMYSTIAMSGDGGFYGLVSGNGTIQRWALDWEPEDEEDLPEWKWDGEITLRQS</sequence>
<evidence type="ECO:0000313" key="4">
    <source>
        <dbReference type="Proteomes" id="UP001201980"/>
    </source>
</evidence>
<keyword evidence="2" id="KW-0812">Transmembrane</keyword>
<evidence type="ECO:0008006" key="5">
    <source>
        <dbReference type="Google" id="ProtNLM"/>
    </source>
</evidence>
<dbReference type="EMBL" id="JAKWBI020000332">
    <property type="protein sequence ID" value="KAJ2896439.1"/>
    <property type="molecule type" value="Genomic_DNA"/>
</dbReference>
<evidence type="ECO:0000256" key="1">
    <source>
        <dbReference type="SAM" id="MobiDB-lite"/>
    </source>
</evidence>
<dbReference type="AlphaFoldDB" id="A0AAD5WQX8"/>
<keyword evidence="2" id="KW-0472">Membrane</keyword>
<reference evidence="3" key="1">
    <citation type="submission" date="2022-07" db="EMBL/GenBank/DDBJ databases">
        <title>Draft genome sequence of Zalerion maritima ATCC 34329, a (micro)plastics degrading marine fungus.</title>
        <authorList>
            <person name="Paco A."/>
            <person name="Goncalves M.F.M."/>
            <person name="Rocha-Santos T.A.P."/>
            <person name="Alves A."/>
        </authorList>
    </citation>
    <scope>NUCLEOTIDE SEQUENCE</scope>
    <source>
        <strain evidence="3">ATCC 34329</strain>
    </source>
</reference>
<name>A0AAD5WQX8_9PEZI</name>
<feature type="region of interest" description="Disordered" evidence="1">
    <location>
        <begin position="1"/>
        <end position="35"/>
    </location>
</feature>
<feature type="region of interest" description="Disordered" evidence="1">
    <location>
        <begin position="114"/>
        <end position="137"/>
    </location>
</feature>
<evidence type="ECO:0000313" key="3">
    <source>
        <dbReference type="EMBL" id="KAJ2896439.1"/>
    </source>
</evidence>
<gene>
    <name evidence="3" type="ORF">MKZ38_005566</name>
</gene>
<feature type="compositionally biased region" description="Acidic residues" evidence="1">
    <location>
        <begin position="123"/>
        <end position="134"/>
    </location>
</feature>
<proteinExistence type="predicted"/>
<protein>
    <recommendedName>
        <fullName evidence="5">Fucose-specific lectin</fullName>
    </recommendedName>
</protein>
<keyword evidence="2" id="KW-1133">Transmembrane helix</keyword>
<evidence type="ECO:0000256" key="2">
    <source>
        <dbReference type="SAM" id="Phobius"/>
    </source>
</evidence>
<feature type="transmembrane region" description="Helical" evidence="2">
    <location>
        <begin position="89"/>
        <end position="111"/>
    </location>
</feature>